<name>A0A502ICQ8_9PSED</name>
<evidence type="ECO:0000256" key="4">
    <source>
        <dbReference type="ARBA" id="ARBA00023172"/>
    </source>
</evidence>
<evidence type="ECO:0000313" key="7">
    <source>
        <dbReference type="EMBL" id="TPG83396.1"/>
    </source>
</evidence>
<evidence type="ECO:0000256" key="3">
    <source>
        <dbReference type="ARBA" id="ARBA00023125"/>
    </source>
</evidence>
<dbReference type="GO" id="GO:0003677">
    <property type="term" value="F:DNA binding"/>
    <property type="evidence" value="ECO:0007669"/>
    <property type="project" value="UniProtKB-KW"/>
</dbReference>
<dbReference type="InterPro" id="IPR013762">
    <property type="entry name" value="Integrase-like_cat_sf"/>
</dbReference>
<dbReference type="GO" id="GO:0015074">
    <property type="term" value="P:DNA integration"/>
    <property type="evidence" value="ECO:0007669"/>
    <property type="project" value="UniProtKB-KW"/>
</dbReference>
<sequence length="455" mass="51645">MAYLIRRGAFYYLNLRLPKHLFPRCNTLRLSLNIRQRQSAQFLASSLAQQVHNHLNAHPMADVKTLRRLCSEWRDNAPSPTIQTATRKAPATTVMRNIDGHTLASLSKLYIEEGKRGGTWREVSTHEVERSLRDLFELMGDMPVEAFDVNQARLLKDRLSRCPQYFGIRPEYEGKALRQVVESAGTYKTISAVTVNNRLRKLSAFLSWCKANGYITNNPLVGLKMMTGASKEARLSFDNSDLRVLLDLNALQVEARKHPWRYWLPLMGRATGARLEELCQLRVDDFIQQQGIQCIRIDDNSEEQNLKNASSRRLLPIHPTLVELGLQRHVESVRATGANRLFPELEPVRGKLGHAPSKWFGRYKVKRGITDPKKTFHSFRHTLIDDLRDSGVQDSLIKRIAGHEDGAVTFSIYGSRSPLKAMADALRHIELAPQAQATDLGHTNQTSMGMETSDE</sequence>
<dbReference type="SUPFAM" id="SSF56349">
    <property type="entry name" value="DNA breaking-rejoining enzymes"/>
    <property type="match status" value="1"/>
</dbReference>
<dbReference type="InterPro" id="IPR011010">
    <property type="entry name" value="DNA_brk_join_enz"/>
</dbReference>
<protein>
    <submittedName>
        <fullName evidence="7">Site-specific integrase</fullName>
    </submittedName>
</protein>
<organism evidence="7 8">
    <name type="scientific">Pseudomonas mandelii</name>
    <dbReference type="NCBI Taxonomy" id="75612"/>
    <lineage>
        <taxon>Bacteria</taxon>
        <taxon>Pseudomonadati</taxon>
        <taxon>Pseudomonadota</taxon>
        <taxon>Gammaproteobacteria</taxon>
        <taxon>Pseudomonadales</taxon>
        <taxon>Pseudomonadaceae</taxon>
        <taxon>Pseudomonas</taxon>
    </lineage>
</organism>
<comment type="similarity">
    <text evidence="1">Belongs to the 'phage' integrase family.</text>
</comment>
<dbReference type="GO" id="GO:0006310">
    <property type="term" value="P:DNA recombination"/>
    <property type="evidence" value="ECO:0007669"/>
    <property type="project" value="UniProtKB-KW"/>
</dbReference>
<dbReference type="CDD" id="cd01184">
    <property type="entry name" value="INT_C_like_1"/>
    <property type="match status" value="1"/>
</dbReference>
<accession>A0A502ICQ8</accession>
<dbReference type="RefSeq" id="WP_140679739.1">
    <property type="nucleotide sequence ID" value="NZ_RCZA01000006.1"/>
</dbReference>
<keyword evidence="3" id="KW-0238">DNA-binding</keyword>
<evidence type="ECO:0000256" key="5">
    <source>
        <dbReference type="SAM" id="MobiDB-lite"/>
    </source>
</evidence>
<feature type="compositionally biased region" description="Polar residues" evidence="5">
    <location>
        <begin position="435"/>
        <end position="455"/>
    </location>
</feature>
<dbReference type="InterPro" id="IPR002104">
    <property type="entry name" value="Integrase_catalytic"/>
</dbReference>
<evidence type="ECO:0000259" key="6">
    <source>
        <dbReference type="PROSITE" id="PS51898"/>
    </source>
</evidence>
<comment type="caution">
    <text evidence="7">The sequence shown here is derived from an EMBL/GenBank/DDBJ whole genome shotgun (WGS) entry which is preliminary data.</text>
</comment>
<dbReference type="InterPro" id="IPR050090">
    <property type="entry name" value="Tyrosine_recombinase_XerCD"/>
</dbReference>
<proteinExistence type="inferred from homology"/>
<dbReference type="Proteomes" id="UP000320914">
    <property type="component" value="Unassembled WGS sequence"/>
</dbReference>
<reference evidence="7 8" key="1">
    <citation type="journal article" date="2019" name="Environ. Microbiol.">
        <title>Species interactions and distinct microbial communities in high Arctic permafrost affected cryosols are associated with the CH4 and CO2 gas fluxes.</title>
        <authorList>
            <person name="Altshuler I."/>
            <person name="Hamel J."/>
            <person name="Turney S."/>
            <person name="Magnuson E."/>
            <person name="Levesque R."/>
            <person name="Greer C."/>
            <person name="Whyte L.G."/>
        </authorList>
    </citation>
    <scope>NUCLEOTIDE SEQUENCE [LARGE SCALE GENOMIC DNA]</scope>
    <source>
        <strain evidence="7 8">OWC5</strain>
    </source>
</reference>
<dbReference type="Gene3D" id="1.10.150.130">
    <property type="match status" value="1"/>
</dbReference>
<dbReference type="PANTHER" id="PTHR30349">
    <property type="entry name" value="PHAGE INTEGRASE-RELATED"/>
    <property type="match status" value="1"/>
</dbReference>
<feature type="region of interest" description="Disordered" evidence="5">
    <location>
        <begin position="434"/>
        <end position="455"/>
    </location>
</feature>
<feature type="domain" description="Tyr recombinase" evidence="6">
    <location>
        <begin position="230"/>
        <end position="427"/>
    </location>
</feature>
<gene>
    <name evidence="7" type="ORF">EAH74_16230</name>
</gene>
<dbReference type="PROSITE" id="PS51898">
    <property type="entry name" value="TYR_RECOMBINASE"/>
    <property type="match status" value="1"/>
</dbReference>
<evidence type="ECO:0000256" key="2">
    <source>
        <dbReference type="ARBA" id="ARBA00022908"/>
    </source>
</evidence>
<keyword evidence="4" id="KW-0233">DNA recombination</keyword>
<dbReference type="InterPro" id="IPR010998">
    <property type="entry name" value="Integrase_recombinase_N"/>
</dbReference>
<dbReference type="AlphaFoldDB" id="A0A502ICQ8"/>
<evidence type="ECO:0000313" key="8">
    <source>
        <dbReference type="Proteomes" id="UP000320914"/>
    </source>
</evidence>
<dbReference type="EMBL" id="RCZA01000006">
    <property type="protein sequence ID" value="TPG83396.1"/>
    <property type="molecule type" value="Genomic_DNA"/>
</dbReference>
<dbReference type="Pfam" id="PF00589">
    <property type="entry name" value="Phage_integrase"/>
    <property type="match status" value="1"/>
</dbReference>
<evidence type="ECO:0000256" key="1">
    <source>
        <dbReference type="ARBA" id="ARBA00008857"/>
    </source>
</evidence>
<keyword evidence="2" id="KW-0229">DNA integration</keyword>
<dbReference type="Gene3D" id="1.10.443.10">
    <property type="entry name" value="Intergrase catalytic core"/>
    <property type="match status" value="1"/>
</dbReference>
<dbReference type="PANTHER" id="PTHR30349:SF41">
    <property type="entry name" value="INTEGRASE_RECOMBINASE PROTEIN MJ0367-RELATED"/>
    <property type="match status" value="1"/>
</dbReference>